<evidence type="ECO:0000313" key="2">
    <source>
        <dbReference type="EMBL" id="CAD6192436.1"/>
    </source>
</evidence>
<name>A0A8S1H7I7_9PELO</name>
<organism evidence="2 3">
    <name type="scientific">Caenorhabditis auriculariae</name>
    <dbReference type="NCBI Taxonomy" id="2777116"/>
    <lineage>
        <taxon>Eukaryota</taxon>
        <taxon>Metazoa</taxon>
        <taxon>Ecdysozoa</taxon>
        <taxon>Nematoda</taxon>
        <taxon>Chromadorea</taxon>
        <taxon>Rhabditida</taxon>
        <taxon>Rhabditina</taxon>
        <taxon>Rhabditomorpha</taxon>
        <taxon>Rhabditoidea</taxon>
        <taxon>Rhabditidae</taxon>
        <taxon>Peloderinae</taxon>
        <taxon>Caenorhabditis</taxon>
    </lineage>
</organism>
<evidence type="ECO:0000313" key="3">
    <source>
        <dbReference type="Proteomes" id="UP000835052"/>
    </source>
</evidence>
<proteinExistence type="predicted"/>
<evidence type="ECO:0000256" key="1">
    <source>
        <dbReference type="SAM" id="Phobius"/>
    </source>
</evidence>
<keyword evidence="1" id="KW-1133">Transmembrane helix</keyword>
<keyword evidence="3" id="KW-1185">Reference proteome</keyword>
<dbReference type="EMBL" id="CAJGYM010000027">
    <property type="protein sequence ID" value="CAD6192436.1"/>
    <property type="molecule type" value="Genomic_DNA"/>
</dbReference>
<dbReference type="Proteomes" id="UP000835052">
    <property type="component" value="Unassembled WGS sequence"/>
</dbReference>
<keyword evidence="1" id="KW-0472">Membrane</keyword>
<feature type="transmembrane region" description="Helical" evidence="1">
    <location>
        <begin position="73"/>
        <end position="92"/>
    </location>
</feature>
<comment type="caution">
    <text evidence="2">The sequence shown here is derived from an EMBL/GenBank/DDBJ whole genome shotgun (WGS) entry which is preliminary data.</text>
</comment>
<protein>
    <submittedName>
        <fullName evidence="2">Uncharacterized protein</fullName>
    </submittedName>
</protein>
<dbReference type="AlphaFoldDB" id="A0A8S1H7I7"/>
<dbReference type="Pfam" id="PF10318">
    <property type="entry name" value="7TM_GPCR_Srh"/>
    <property type="match status" value="1"/>
</dbReference>
<sequence length="198" mass="22668">MAIICKPILTFPYIAGYTTGIFTYLGISSDILIIPVLGQLGVVGIITVGLFEHRHYNSLPQDHVLKFRPSIRHLTNLLVFIYFASVGVIPFFCKLDVEPARQKIIEVWPNIPCDFWHPDLKIISDYSENQETSEILLEDPFGYGFNADFHNRYSNLLYCLHQCCFAERKSRADKRVNRGGYNKWNLGRNNDYSGSSAL</sequence>
<accession>A0A8S1H7I7</accession>
<feature type="transmembrane region" description="Helical" evidence="1">
    <location>
        <begin position="7"/>
        <end position="25"/>
    </location>
</feature>
<reference evidence="2" key="1">
    <citation type="submission" date="2020-10" db="EMBL/GenBank/DDBJ databases">
        <authorList>
            <person name="Kikuchi T."/>
        </authorList>
    </citation>
    <scope>NUCLEOTIDE SEQUENCE</scope>
    <source>
        <strain evidence="2">NKZ352</strain>
    </source>
</reference>
<gene>
    <name evidence="2" type="ORF">CAUJ_LOCUS8355</name>
</gene>
<dbReference type="InterPro" id="IPR019422">
    <property type="entry name" value="7TM_GPCR_serpentine_rcpt_Srh"/>
</dbReference>
<feature type="transmembrane region" description="Helical" evidence="1">
    <location>
        <begin position="31"/>
        <end position="52"/>
    </location>
</feature>
<keyword evidence="1" id="KW-0812">Transmembrane</keyword>